<organism evidence="2 3">
    <name type="scientific">Rhynchophorus ferrugineus</name>
    <name type="common">Red palm weevil</name>
    <name type="synonym">Curculio ferrugineus</name>
    <dbReference type="NCBI Taxonomy" id="354439"/>
    <lineage>
        <taxon>Eukaryota</taxon>
        <taxon>Metazoa</taxon>
        <taxon>Ecdysozoa</taxon>
        <taxon>Arthropoda</taxon>
        <taxon>Hexapoda</taxon>
        <taxon>Insecta</taxon>
        <taxon>Pterygota</taxon>
        <taxon>Neoptera</taxon>
        <taxon>Endopterygota</taxon>
        <taxon>Coleoptera</taxon>
        <taxon>Polyphaga</taxon>
        <taxon>Cucujiformia</taxon>
        <taxon>Curculionidae</taxon>
        <taxon>Dryophthorinae</taxon>
        <taxon>Rhynchophorus</taxon>
    </lineage>
</organism>
<keyword evidence="3" id="KW-1185">Reference proteome</keyword>
<feature type="region of interest" description="Disordered" evidence="1">
    <location>
        <begin position="49"/>
        <end position="107"/>
    </location>
</feature>
<reference evidence="2" key="1">
    <citation type="submission" date="2020-08" db="EMBL/GenBank/DDBJ databases">
        <title>Genome sequencing and assembly of the red palm weevil Rhynchophorus ferrugineus.</title>
        <authorList>
            <person name="Dias G.B."/>
            <person name="Bergman C.M."/>
            <person name="Manee M."/>
        </authorList>
    </citation>
    <scope>NUCLEOTIDE SEQUENCE</scope>
    <source>
        <strain evidence="2">AA-2017</strain>
        <tissue evidence="2">Whole larva</tissue>
    </source>
</reference>
<accession>A0A834I2S1</accession>
<dbReference type="Proteomes" id="UP000625711">
    <property type="component" value="Unassembled WGS sequence"/>
</dbReference>
<gene>
    <name evidence="2" type="ORF">GWI33_015813</name>
</gene>
<feature type="compositionally biased region" description="Polar residues" evidence="1">
    <location>
        <begin position="1"/>
        <end position="14"/>
    </location>
</feature>
<sequence>MSVKKSQSQFSLRNSAGKRVDGSLSDTTARILYKLALTVWHVSFHIENKHQNKRRENIGKRREDKLETPINTSGSFKEEVEELRELRDKQRKSRVEHKRLNHGMSRN</sequence>
<proteinExistence type="predicted"/>
<evidence type="ECO:0000313" key="3">
    <source>
        <dbReference type="Proteomes" id="UP000625711"/>
    </source>
</evidence>
<feature type="compositionally biased region" description="Basic and acidic residues" evidence="1">
    <location>
        <begin position="49"/>
        <end position="67"/>
    </location>
</feature>
<evidence type="ECO:0000313" key="2">
    <source>
        <dbReference type="EMBL" id="KAF7271296.1"/>
    </source>
</evidence>
<comment type="caution">
    <text evidence="2">The sequence shown here is derived from an EMBL/GenBank/DDBJ whole genome shotgun (WGS) entry which is preliminary data.</text>
</comment>
<feature type="region of interest" description="Disordered" evidence="1">
    <location>
        <begin position="1"/>
        <end position="23"/>
    </location>
</feature>
<name>A0A834I2S1_RHYFE</name>
<protein>
    <submittedName>
        <fullName evidence="2">Uncharacterized protein</fullName>
    </submittedName>
</protein>
<dbReference type="AlphaFoldDB" id="A0A834I2S1"/>
<evidence type="ECO:0000256" key="1">
    <source>
        <dbReference type="SAM" id="MobiDB-lite"/>
    </source>
</evidence>
<dbReference type="EMBL" id="JAACXV010013980">
    <property type="protein sequence ID" value="KAF7271296.1"/>
    <property type="molecule type" value="Genomic_DNA"/>
</dbReference>
<feature type="compositionally biased region" description="Basic residues" evidence="1">
    <location>
        <begin position="89"/>
        <end position="101"/>
    </location>
</feature>